<evidence type="ECO:0000313" key="2">
    <source>
        <dbReference type="Proteomes" id="UP000594380"/>
    </source>
</evidence>
<name>A0A7Y6K527_9BURK</name>
<accession>A0A7Y6K527</accession>
<organism evidence="1 2">
    <name type="scientific">Paraburkholderia youngii</name>
    <dbReference type="NCBI Taxonomy" id="2782701"/>
    <lineage>
        <taxon>Bacteria</taxon>
        <taxon>Pseudomonadati</taxon>
        <taxon>Pseudomonadota</taxon>
        <taxon>Betaproteobacteria</taxon>
        <taxon>Burkholderiales</taxon>
        <taxon>Burkholderiaceae</taxon>
        <taxon>Paraburkholderia</taxon>
    </lineage>
</organism>
<dbReference type="RefSeq" id="WP_176111075.1">
    <property type="nucleotide sequence ID" value="NZ_JAALDK010000002.1"/>
</dbReference>
<dbReference type="AlphaFoldDB" id="A0A7Y6K527"/>
<dbReference type="Proteomes" id="UP000594380">
    <property type="component" value="Unassembled WGS sequence"/>
</dbReference>
<evidence type="ECO:0000313" key="1">
    <source>
        <dbReference type="EMBL" id="NUY04541.1"/>
    </source>
</evidence>
<proteinExistence type="predicted"/>
<sequence>MERIVVSARYEVVNNVKPVAGPVEFVARVAEATKGNDLAARARRAVARRSGIRLADVKILVMLS</sequence>
<reference evidence="1 2" key="1">
    <citation type="submission" date="2020-02" db="EMBL/GenBank/DDBJ databases">
        <title>Paraburkholderia simonii sp. nov. and Paraburkholderia youngii sp. nov. Brazilian and Mexican Mimosa-associated rhizobia.</title>
        <authorList>
            <person name="Mavima L."/>
            <person name="Beukes C.W."/>
            <person name="Chan W.Y."/>
            <person name="Palmer M."/>
            <person name="De Meyer S.E."/>
            <person name="James E.K."/>
            <person name="Venter S.N."/>
            <person name="Steenkamp E.T."/>
        </authorList>
    </citation>
    <scope>NUCLEOTIDE SEQUENCE [LARGE SCALE GENOMIC DNA]</scope>
    <source>
        <strain evidence="1 2">JPY169</strain>
    </source>
</reference>
<dbReference type="GeneID" id="301105315"/>
<protein>
    <submittedName>
        <fullName evidence="1">Uncharacterized protein</fullName>
    </submittedName>
</protein>
<gene>
    <name evidence="1" type="ORF">G5S42_33735</name>
</gene>
<comment type="caution">
    <text evidence="1">The sequence shown here is derived from an EMBL/GenBank/DDBJ whole genome shotgun (WGS) entry which is preliminary data.</text>
</comment>
<dbReference type="EMBL" id="JAALDK010000002">
    <property type="protein sequence ID" value="NUY04541.1"/>
    <property type="molecule type" value="Genomic_DNA"/>
</dbReference>